<reference evidence="2 3" key="1">
    <citation type="submission" date="2017-08" db="EMBL/GenBank/DDBJ databases">
        <title>Infants hospitalized years apart are colonized by the same room-sourced microbial strains.</title>
        <authorList>
            <person name="Brooks B."/>
            <person name="Olm M.R."/>
            <person name="Firek B.A."/>
            <person name="Baker R."/>
            <person name="Thomas B.C."/>
            <person name="Morowitz M.J."/>
            <person name="Banfield J.F."/>
        </authorList>
    </citation>
    <scope>NUCLEOTIDE SEQUENCE [LARGE SCALE GENOMIC DNA]</scope>
    <source>
        <strain evidence="2">S2_005_003_R2_41</strain>
    </source>
</reference>
<sequence>MIDWMMVAAVVVALALVGAGIWWRLRRGPKETPTVALVRRRRELQSRLQDLAGPNSEGIVRQEAQRMHSSPMDLQVLEAAIARAEKLAATRR</sequence>
<protein>
    <submittedName>
        <fullName evidence="2">Uncharacterized protein</fullName>
    </submittedName>
</protein>
<proteinExistence type="predicted"/>
<feature type="transmembrane region" description="Helical" evidence="1">
    <location>
        <begin position="6"/>
        <end position="25"/>
    </location>
</feature>
<dbReference type="AlphaFoldDB" id="A0A2W5RSW2"/>
<evidence type="ECO:0000313" key="3">
    <source>
        <dbReference type="Proteomes" id="UP000249135"/>
    </source>
</evidence>
<organism evidence="2 3">
    <name type="scientific">Variovorax paradoxus</name>
    <dbReference type="NCBI Taxonomy" id="34073"/>
    <lineage>
        <taxon>Bacteria</taxon>
        <taxon>Pseudomonadati</taxon>
        <taxon>Pseudomonadota</taxon>
        <taxon>Betaproteobacteria</taxon>
        <taxon>Burkholderiales</taxon>
        <taxon>Comamonadaceae</taxon>
        <taxon>Variovorax</taxon>
    </lineage>
</organism>
<keyword evidence="1" id="KW-1133">Transmembrane helix</keyword>
<keyword evidence="1" id="KW-0812">Transmembrane</keyword>
<accession>A0A2W5RSW2</accession>
<keyword evidence="1" id="KW-0472">Membrane</keyword>
<comment type="caution">
    <text evidence="2">The sequence shown here is derived from an EMBL/GenBank/DDBJ whole genome shotgun (WGS) entry which is preliminary data.</text>
</comment>
<evidence type="ECO:0000313" key="2">
    <source>
        <dbReference type="EMBL" id="PZQ73747.1"/>
    </source>
</evidence>
<evidence type="ECO:0000256" key="1">
    <source>
        <dbReference type="SAM" id="Phobius"/>
    </source>
</evidence>
<dbReference type="Proteomes" id="UP000249135">
    <property type="component" value="Unassembled WGS sequence"/>
</dbReference>
<name>A0A2W5RSW2_VARPD</name>
<gene>
    <name evidence="2" type="ORF">DI563_14075</name>
</gene>
<dbReference type="EMBL" id="QFPP01000168">
    <property type="protein sequence ID" value="PZQ73747.1"/>
    <property type="molecule type" value="Genomic_DNA"/>
</dbReference>